<dbReference type="Proteomes" id="UP000188603">
    <property type="component" value="Chromosome"/>
</dbReference>
<dbReference type="STRING" id="1471761.B0W44_06150"/>
<dbReference type="OrthoDB" id="2377175at2"/>
<name>A0A1U9K5W6_9BACL</name>
<evidence type="ECO:0000313" key="1">
    <source>
        <dbReference type="EMBL" id="AQS55431.1"/>
    </source>
</evidence>
<dbReference type="RefSeq" id="WP_077719285.1">
    <property type="nucleotide sequence ID" value="NZ_CP019699.1"/>
</dbReference>
<proteinExistence type="predicted"/>
<organism evidence="1 2">
    <name type="scientific">Novibacillus thermophilus</name>
    <dbReference type="NCBI Taxonomy" id="1471761"/>
    <lineage>
        <taxon>Bacteria</taxon>
        <taxon>Bacillati</taxon>
        <taxon>Bacillota</taxon>
        <taxon>Bacilli</taxon>
        <taxon>Bacillales</taxon>
        <taxon>Thermoactinomycetaceae</taxon>
        <taxon>Novibacillus</taxon>
    </lineage>
</organism>
<evidence type="ECO:0000313" key="2">
    <source>
        <dbReference type="Proteomes" id="UP000188603"/>
    </source>
</evidence>
<sequence>MSTRDIRSKYHCCASCRHFASGREDGRVYNRCERLGYRTHPKYQFNCWDPKDRVKKRMMEER</sequence>
<dbReference type="EMBL" id="CP019699">
    <property type="protein sequence ID" value="AQS55431.1"/>
    <property type="molecule type" value="Genomic_DNA"/>
</dbReference>
<dbReference type="KEGG" id="ntr:B0W44_06150"/>
<keyword evidence="2" id="KW-1185">Reference proteome</keyword>
<dbReference type="AlphaFoldDB" id="A0A1U9K5W6"/>
<protein>
    <submittedName>
        <fullName evidence="1">Uncharacterized protein</fullName>
    </submittedName>
</protein>
<accession>A0A1U9K5W6</accession>
<gene>
    <name evidence="1" type="ORF">B0W44_06150</name>
</gene>
<reference evidence="1 2" key="1">
    <citation type="journal article" date="2015" name="Int. J. Syst. Evol. Microbiol.">
        <title>Novibacillus thermophilus gen. nov., sp. nov., a Gram-staining-negative and moderately thermophilic member of the family Thermoactinomycetaceae.</title>
        <authorList>
            <person name="Yang G."/>
            <person name="Chen J."/>
            <person name="Zhou S."/>
        </authorList>
    </citation>
    <scope>NUCLEOTIDE SEQUENCE [LARGE SCALE GENOMIC DNA]</scope>
    <source>
        <strain evidence="1 2">SG-1</strain>
    </source>
</reference>